<dbReference type="PANTHER" id="PTHR34475">
    <property type="match status" value="1"/>
</dbReference>
<dbReference type="InterPro" id="IPR001387">
    <property type="entry name" value="Cro/C1-type_HTH"/>
</dbReference>
<comment type="caution">
    <text evidence="3">The sequence shown here is derived from an EMBL/GenBank/DDBJ whole genome shotgun (WGS) entry which is preliminary data.</text>
</comment>
<dbReference type="InterPro" id="IPR010982">
    <property type="entry name" value="Lambda_DNA-bd_dom_sf"/>
</dbReference>
<dbReference type="Pfam" id="PF13413">
    <property type="entry name" value="HTH_25"/>
    <property type="match status" value="1"/>
</dbReference>
<dbReference type="SUPFAM" id="SSF47413">
    <property type="entry name" value="lambda repressor-like DNA-binding domains"/>
    <property type="match status" value="1"/>
</dbReference>
<organism evidence="3">
    <name type="scientific">hydrocarbon metagenome</name>
    <dbReference type="NCBI Taxonomy" id="938273"/>
    <lineage>
        <taxon>unclassified sequences</taxon>
        <taxon>metagenomes</taxon>
        <taxon>ecological metagenomes</taxon>
    </lineage>
</organism>
<dbReference type="CDD" id="cd00093">
    <property type="entry name" value="HTH_XRE"/>
    <property type="match status" value="1"/>
</dbReference>
<dbReference type="Pfam" id="PF13464">
    <property type="entry name" value="RodZ_C"/>
    <property type="match status" value="1"/>
</dbReference>
<evidence type="ECO:0000313" key="3">
    <source>
        <dbReference type="EMBL" id="KUG23442.1"/>
    </source>
</evidence>
<reference evidence="3" key="1">
    <citation type="journal article" date="2015" name="Proc. Natl. Acad. Sci. U.S.A.">
        <title>Networks of energetic and metabolic interactions define dynamics in microbial communities.</title>
        <authorList>
            <person name="Embree M."/>
            <person name="Liu J.K."/>
            <person name="Al-Bassam M.M."/>
            <person name="Zengler K."/>
        </authorList>
    </citation>
    <scope>NUCLEOTIDE SEQUENCE</scope>
</reference>
<name>A0A0W8FRN7_9ZZZZ</name>
<proteinExistence type="predicted"/>
<evidence type="ECO:0000256" key="1">
    <source>
        <dbReference type="SAM" id="Phobius"/>
    </source>
</evidence>
<keyword evidence="1" id="KW-1133">Transmembrane helix</keyword>
<feature type="domain" description="HTH cro/C1-type" evidence="2">
    <location>
        <begin position="13"/>
        <end position="73"/>
    </location>
</feature>
<gene>
    <name evidence="3" type="ORF">ASZ90_006748</name>
</gene>
<dbReference type="PROSITE" id="PS50943">
    <property type="entry name" value="HTH_CROC1"/>
    <property type="match status" value="1"/>
</dbReference>
<dbReference type="InterPro" id="IPR025194">
    <property type="entry name" value="RodZ-like_C"/>
</dbReference>
<dbReference type="SMART" id="SM00530">
    <property type="entry name" value="HTH_XRE"/>
    <property type="match status" value="1"/>
</dbReference>
<dbReference type="GO" id="GO:0003677">
    <property type="term" value="F:DNA binding"/>
    <property type="evidence" value="ECO:0007669"/>
    <property type="project" value="InterPro"/>
</dbReference>
<dbReference type="EMBL" id="LNQE01000906">
    <property type="protein sequence ID" value="KUG23442.1"/>
    <property type="molecule type" value="Genomic_DNA"/>
</dbReference>
<protein>
    <submittedName>
        <fullName evidence="3">Transcriptional regulator, xre family</fullName>
    </submittedName>
</protein>
<keyword evidence="1" id="KW-0472">Membrane</keyword>
<sequence>MFVEKTPNYSQELKEKREALGLSLADVFRRTRISVAYLQAIENNDFQLLPVSVYTKNFIRTYARALGVDSEPIIANYENYLNSRKSIQTQPPRNASEKKNVFARIASPKAYWSIASVLIVVSIVTWLISKQYQSSSDIIDSTGAITAAVSENKVQTVNPALNSVTTATPNQQAAAELEKNKINEQSQIKTQSIPAKIENNAAKPLKEQFSLPSKKVETAVNDKEAGLLVISAIEETWIRIKADQTPSFQILLKAGEKFERKAASFDMDIGNAGGIKIQFKGKKMENLGKSGQVVHLRLP</sequence>
<dbReference type="InterPro" id="IPR050400">
    <property type="entry name" value="Bact_Cytoskel_RodZ"/>
</dbReference>
<dbReference type="PANTHER" id="PTHR34475:SF1">
    <property type="entry name" value="CYTOSKELETON PROTEIN RODZ"/>
    <property type="match status" value="1"/>
</dbReference>
<evidence type="ECO:0000259" key="2">
    <source>
        <dbReference type="PROSITE" id="PS50943"/>
    </source>
</evidence>
<feature type="transmembrane region" description="Helical" evidence="1">
    <location>
        <begin position="110"/>
        <end position="128"/>
    </location>
</feature>
<dbReference type="Gene3D" id="1.10.260.40">
    <property type="entry name" value="lambda repressor-like DNA-binding domains"/>
    <property type="match status" value="1"/>
</dbReference>
<dbReference type="AlphaFoldDB" id="A0A0W8FRN7"/>
<keyword evidence="1" id="KW-0812">Transmembrane</keyword>
<accession>A0A0W8FRN7</accession>